<dbReference type="CDD" id="cd18793">
    <property type="entry name" value="SF2_C_SNF"/>
    <property type="match status" value="1"/>
</dbReference>
<feature type="compositionally biased region" description="Polar residues" evidence="10">
    <location>
        <begin position="108"/>
        <end position="129"/>
    </location>
</feature>
<dbReference type="OrthoDB" id="5857104at2759"/>
<dbReference type="GeneID" id="16073107"/>
<dbReference type="GO" id="GO:0006346">
    <property type="term" value="P:DNA methylation-dependent constitutive heterochromatin formation"/>
    <property type="evidence" value="ECO:0007669"/>
    <property type="project" value="TreeGrafter"/>
</dbReference>
<evidence type="ECO:0000256" key="6">
    <source>
        <dbReference type="ARBA" id="ARBA00022840"/>
    </source>
</evidence>
<feature type="region of interest" description="Disordered" evidence="10">
    <location>
        <begin position="1"/>
        <end position="24"/>
    </location>
</feature>
<dbReference type="PANTHER" id="PTHR47161:SF1">
    <property type="entry name" value="LYMPHOID-SPECIFIC HELICASE"/>
    <property type="match status" value="1"/>
</dbReference>
<evidence type="ECO:0000256" key="7">
    <source>
        <dbReference type="ARBA" id="ARBA00023054"/>
    </source>
</evidence>
<dbReference type="InterPro" id="IPR027417">
    <property type="entry name" value="P-loop_NTPase"/>
</dbReference>
<comment type="similarity">
    <text evidence="2">Belongs to the SNF2/RAD54 helicase family.</text>
</comment>
<dbReference type="Gene3D" id="3.40.50.10810">
    <property type="entry name" value="Tandem AAA-ATPase domain"/>
    <property type="match status" value="1"/>
</dbReference>
<dbReference type="CDD" id="cd18009">
    <property type="entry name" value="DEXHc_HELLS_SMARCA6"/>
    <property type="match status" value="1"/>
</dbReference>
<feature type="region of interest" description="Disordered" evidence="10">
    <location>
        <begin position="519"/>
        <end position="540"/>
    </location>
</feature>
<sequence length="808" mass="91186">MMRGGVGGAVGGGDGKKEGDGEGVVTAAMVAEEERLQAAAKEEQQQLQQQAKEEYESLVEHQRYMRLSHLLERSSLYTQFLYQRMQSQKEAEQKRQGKKKGKKQVQATDQSKGSSPKATTRTKATSAQSRAHHKTKRDGSYRLADYVDEKDVQSKAAEHASQTEDEPVQPTNQTKNVHNFEQPTLVTGGQLRDYQLAGVDWLRALYENGLNGILADEMGLGKTVQSIALFAHLYGHKVSGPYLVVAPLSTLPNWIKEFHRWTPDIPVILYHGTPEERAAKRPGIMSKKNTLKGFSTVVTSYEMVMRDRKYLQQIPWKYIVVDEGHRLKNLNCRLIRELKTYQSANRLLLTGTPLQNNLSELWSLLNFLLPDIFDDLDAFQRWFDFSDVYSKDADARILAKEQENHIISKLHQILQPFLLRRLKTDVELSIPPKKEMILYAPLTKLQSEYYKALLDKCDLKALLEGRESPAATARSSTSSSPAPSEFGGSSPEKPRRKAAKRTTSYKELSDTKYFKQLEEEVERERQQRASKPPSKSAPAQAVAEINVSMQNILMQLRKCCNHPYLLKYPLTPQVCTACVLCVCVCVCVRQAHPLMHTSLLFACPAQDYCWLRSFSACRLDGSVSFEDRKEEIRRFHEDDECFVFLLSTRAGGLGLNLVGADTCIIYDSDWNPQVDLQAQDRCHRIGQSKTVLVFRLITANTVDQRILERAAGKRKLERLVIHKSRFKGRGKEEQPLSKKDLLELLTPEGSTVQFQSDQILTDEELETVLDRDVDAAPAPATSAAFKVINTSSPATMAVSHDSDDDDDA</sequence>
<dbReference type="Pfam" id="PF00176">
    <property type="entry name" value="SNF2-rel_dom"/>
    <property type="match status" value="1"/>
</dbReference>
<dbReference type="Proteomes" id="UP000007799">
    <property type="component" value="Unassembled WGS sequence"/>
</dbReference>
<keyword evidence="6" id="KW-0067">ATP-binding</keyword>
<feature type="compositionally biased region" description="Basic and acidic residues" evidence="10">
    <location>
        <begin position="137"/>
        <end position="162"/>
    </location>
</feature>
<evidence type="ECO:0000256" key="3">
    <source>
        <dbReference type="ARBA" id="ARBA00022741"/>
    </source>
</evidence>
<dbReference type="OMA" id="WNICRID"/>
<evidence type="ECO:0000313" key="14">
    <source>
        <dbReference type="Proteomes" id="UP000007799"/>
    </source>
</evidence>
<keyword evidence="14" id="KW-1185">Reference proteome</keyword>
<organism evidence="14">
    <name type="scientific">Salpingoeca rosetta (strain ATCC 50818 / BSB-021)</name>
    <dbReference type="NCBI Taxonomy" id="946362"/>
    <lineage>
        <taxon>Eukaryota</taxon>
        <taxon>Choanoflagellata</taxon>
        <taxon>Craspedida</taxon>
        <taxon>Salpingoecidae</taxon>
        <taxon>Salpingoeca</taxon>
    </lineage>
</organism>
<feature type="compositionally biased region" description="Gly residues" evidence="10">
    <location>
        <begin position="1"/>
        <end position="13"/>
    </location>
</feature>
<dbReference type="GO" id="GO:0016787">
    <property type="term" value="F:hydrolase activity"/>
    <property type="evidence" value="ECO:0007669"/>
    <property type="project" value="UniProtKB-KW"/>
</dbReference>
<dbReference type="PROSITE" id="PS51192">
    <property type="entry name" value="HELICASE_ATP_BIND_1"/>
    <property type="match status" value="1"/>
</dbReference>
<name>F2UE43_SALR5</name>
<keyword evidence="4" id="KW-0378">Hydrolase</keyword>
<comment type="subcellular location">
    <subcellularLocation>
        <location evidence="1">Nucleus</location>
    </subcellularLocation>
</comment>
<evidence type="ECO:0000256" key="1">
    <source>
        <dbReference type="ARBA" id="ARBA00004123"/>
    </source>
</evidence>
<reference evidence="13" key="1">
    <citation type="submission" date="2009-08" db="EMBL/GenBank/DDBJ databases">
        <title>Annotation of Salpingoeca rosetta.</title>
        <authorList>
            <consortium name="The Broad Institute Genome Sequencing Platform"/>
            <person name="Russ C."/>
            <person name="Cuomo C."/>
            <person name="Burger G."/>
            <person name="Gray M.W."/>
            <person name="Holland P.W.H."/>
            <person name="King N."/>
            <person name="Lang F.B.F."/>
            <person name="Roger A.J."/>
            <person name="Ruiz-Trillo I."/>
            <person name="Young S.K."/>
            <person name="Zeng Q."/>
            <person name="Gargeya S."/>
            <person name="Alvarado L."/>
            <person name="Berlin A."/>
            <person name="Chapman S.B."/>
            <person name="Chen Z."/>
            <person name="Freedman E."/>
            <person name="Gellesch M."/>
            <person name="Goldberg J."/>
            <person name="Griggs A."/>
            <person name="Gujja S."/>
            <person name="Heilman E."/>
            <person name="Heiman D."/>
            <person name="Howarth C."/>
            <person name="Mehta T."/>
            <person name="Neiman D."/>
            <person name="Pearson M."/>
            <person name="Roberts A."/>
            <person name="Saif S."/>
            <person name="Shea T."/>
            <person name="Shenoy N."/>
            <person name="Sisk P."/>
            <person name="Stolte C."/>
            <person name="Sykes S."/>
            <person name="White J."/>
            <person name="Yandava C."/>
            <person name="Haas B."/>
            <person name="Nusbaum C."/>
            <person name="Birren B."/>
        </authorList>
    </citation>
    <scope>NUCLEOTIDE SEQUENCE [LARGE SCALE GENOMIC DNA]</scope>
    <source>
        <strain evidence="13">ATCC 50818</strain>
    </source>
</reference>
<evidence type="ECO:0000256" key="4">
    <source>
        <dbReference type="ARBA" id="ARBA00022801"/>
    </source>
</evidence>
<evidence type="ECO:0000256" key="9">
    <source>
        <dbReference type="SAM" id="Coils"/>
    </source>
</evidence>
<dbReference type="InterPro" id="IPR049730">
    <property type="entry name" value="SNF2/RAD54-like_C"/>
</dbReference>
<dbReference type="InterPro" id="IPR001650">
    <property type="entry name" value="Helicase_C-like"/>
</dbReference>
<keyword evidence="5" id="KW-0347">Helicase</keyword>
<dbReference type="SMART" id="SM00490">
    <property type="entry name" value="HELICc"/>
    <property type="match status" value="1"/>
</dbReference>
<dbReference type="InterPro" id="IPR014001">
    <property type="entry name" value="Helicase_ATP-bd"/>
</dbReference>
<dbReference type="Pfam" id="PF00271">
    <property type="entry name" value="Helicase_C"/>
    <property type="match status" value="1"/>
</dbReference>
<dbReference type="SMART" id="SM00487">
    <property type="entry name" value="DEXDc"/>
    <property type="match status" value="1"/>
</dbReference>
<dbReference type="EMBL" id="GL832970">
    <property type="protein sequence ID" value="EGD74893.1"/>
    <property type="molecule type" value="Genomic_DNA"/>
</dbReference>
<dbReference type="PANTHER" id="PTHR47161">
    <property type="entry name" value="LYMPHOID-SPECIFIC HELICASE"/>
    <property type="match status" value="1"/>
</dbReference>
<feature type="domain" description="Helicase ATP-binding" evidence="11">
    <location>
        <begin position="203"/>
        <end position="371"/>
    </location>
</feature>
<dbReference type="AlphaFoldDB" id="F2UE43"/>
<dbReference type="GO" id="GO:0005721">
    <property type="term" value="C:pericentric heterochromatin"/>
    <property type="evidence" value="ECO:0007669"/>
    <property type="project" value="TreeGrafter"/>
</dbReference>
<protein>
    <submittedName>
        <fullName evidence="13">Uncharacterized protein</fullName>
    </submittedName>
</protein>
<feature type="compositionally biased region" description="Low complexity" evidence="10">
    <location>
        <begin position="468"/>
        <end position="485"/>
    </location>
</feature>
<dbReference type="GO" id="GO:0003682">
    <property type="term" value="F:chromatin binding"/>
    <property type="evidence" value="ECO:0007669"/>
    <property type="project" value="TreeGrafter"/>
</dbReference>
<dbReference type="RefSeq" id="XP_004992538.1">
    <property type="nucleotide sequence ID" value="XM_004992481.1"/>
</dbReference>
<dbReference type="GO" id="GO:0044027">
    <property type="term" value="P:negative regulation of gene expression via chromosomal CpG island methylation"/>
    <property type="evidence" value="ECO:0007669"/>
    <property type="project" value="TreeGrafter"/>
</dbReference>
<feature type="coiled-coil region" evidence="9">
    <location>
        <begin position="29"/>
        <end position="61"/>
    </location>
</feature>
<dbReference type="GO" id="GO:0031508">
    <property type="term" value="P:pericentric heterochromatin formation"/>
    <property type="evidence" value="ECO:0007669"/>
    <property type="project" value="TreeGrafter"/>
</dbReference>
<evidence type="ECO:0000259" key="12">
    <source>
        <dbReference type="PROSITE" id="PS51194"/>
    </source>
</evidence>
<evidence type="ECO:0000313" key="13">
    <source>
        <dbReference type="EMBL" id="EGD74893.1"/>
    </source>
</evidence>
<dbReference type="InterPro" id="IPR000330">
    <property type="entry name" value="SNF2_N"/>
</dbReference>
<feature type="domain" description="Helicase C-terminal" evidence="12">
    <location>
        <begin position="570"/>
        <end position="742"/>
    </location>
</feature>
<dbReference type="eggNOG" id="KOG0385">
    <property type="taxonomic scope" value="Eukaryota"/>
</dbReference>
<keyword evidence="8" id="KW-0539">Nucleus</keyword>
<proteinExistence type="inferred from homology"/>
<dbReference type="GO" id="GO:0005524">
    <property type="term" value="F:ATP binding"/>
    <property type="evidence" value="ECO:0007669"/>
    <property type="project" value="UniProtKB-KW"/>
</dbReference>
<dbReference type="GO" id="GO:0005634">
    <property type="term" value="C:nucleus"/>
    <property type="evidence" value="ECO:0007669"/>
    <property type="project" value="UniProtKB-SubCell"/>
</dbReference>
<dbReference type="SUPFAM" id="SSF52540">
    <property type="entry name" value="P-loop containing nucleoside triphosphate hydrolases"/>
    <property type="match status" value="2"/>
</dbReference>
<dbReference type="InterPro" id="IPR044753">
    <property type="entry name" value="HELLS_N"/>
</dbReference>
<keyword evidence="7 9" id="KW-0175">Coiled coil</keyword>
<keyword evidence="3" id="KW-0547">Nucleotide-binding</keyword>
<evidence type="ECO:0000256" key="5">
    <source>
        <dbReference type="ARBA" id="ARBA00022806"/>
    </source>
</evidence>
<dbReference type="FunFam" id="3.40.50.10810:FF:000015">
    <property type="entry name" value="lymphoid-specific helicase isoform X1"/>
    <property type="match status" value="1"/>
</dbReference>
<dbReference type="InParanoid" id="F2UE43"/>
<gene>
    <name evidence="13" type="ORF">PTSG_07121</name>
</gene>
<dbReference type="PROSITE" id="PS51194">
    <property type="entry name" value="HELICASE_CTER"/>
    <property type="match status" value="1"/>
</dbReference>
<dbReference type="Gene3D" id="3.40.50.300">
    <property type="entry name" value="P-loop containing nucleotide triphosphate hydrolases"/>
    <property type="match status" value="1"/>
</dbReference>
<evidence type="ECO:0000259" key="11">
    <source>
        <dbReference type="PROSITE" id="PS51192"/>
    </source>
</evidence>
<feature type="region of interest" description="Disordered" evidence="10">
    <location>
        <begin position="468"/>
        <end position="507"/>
    </location>
</feature>
<dbReference type="GO" id="GO:0004386">
    <property type="term" value="F:helicase activity"/>
    <property type="evidence" value="ECO:0007669"/>
    <property type="project" value="UniProtKB-KW"/>
</dbReference>
<dbReference type="KEGG" id="sre:PTSG_07121"/>
<dbReference type="STRING" id="946362.F2UE43"/>
<dbReference type="FunCoup" id="F2UE43">
    <property type="interactions" value="612"/>
</dbReference>
<feature type="region of interest" description="Disordered" evidence="10">
    <location>
        <begin position="88"/>
        <end position="177"/>
    </location>
</feature>
<evidence type="ECO:0000256" key="2">
    <source>
        <dbReference type="ARBA" id="ARBA00007025"/>
    </source>
</evidence>
<dbReference type="InterPro" id="IPR038718">
    <property type="entry name" value="SNF2-like_sf"/>
</dbReference>
<accession>F2UE43</accession>
<evidence type="ECO:0000256" key="10">
    <source>
        <dbReference type="SAM" id="MobiDB-lite"/>
    </source>
</evidence>
<evidence type="ECO:0000256" key="8">
    <source>
        <dbReference type="ARBA" id="ARBA00023242"/>
    </source>
</evidence>